<organism evidence="1 2">
    <name type="scientific">Halobacillus litoralis</name>
    <dbReference type="NCBI Taxonomy" id="45668"/>
    <lineage>
        <taxon>Bacteria</taxon>
        <taxon>Bacillati</taxon>
        <taxon>Bacillota</taxon>
        <taxon>Bacilli</taxon>
        <taxon>Bacillales</taxon>
        <taxon>Bacillaceae</taxon>
        <taxon>Halobacillus</taxon>
    </lineage>
</organism>
<dbReference type="OrthoDB" id="9774608at2"/>
<dbReference type="RefSeq" id="WP_160840646.1">
    <property type="nucleotide sequence ID" value="NZ_WMEW01000002.1"/>
</dbReference>
<accession>A0A845DSH2</accession>
<name>A0A845DSH2_9BACI</name>
<sequence>MRDCARSRIADSKDRHGLRCCRLREKEKGKEQALMMAACRNMKKTVLHSAELGEGQSFSI</sequence>
<evidence type="ECO:0008006" key="3">
    <source>
        <dbReference type="Google" id="ProtNLM"/>
    </source>
</evidence>
<evidence type="ECO:0000313" key="2">
    <source>
        <dbReference type="Proteomes" id="UP000460949"/>
    </source>
</evidence>
<comment type="caution">
    <text evidence="1">The sequence shown here is derived from an EMBL/GenBank/DDBJ whole genome shotgun (WGS) entry which is preliminary data.</text>
</comment>
<protein>
    <recommendedName>
        <fullName evidence="3">Transposase DDE domain-containing protein</fullName>
    </recommendedName>
</protein>
<dbReference type="AlphaFoldDB" id="A0A845DSH2"/>
<proteinExistence type="predicted"/>
<evidence type="ECO:0000313" key="1">
    <source>
        <dbReference type="EMBL" id="MYL19789.1"/>
    </source>
</evidence>
<gene>
    <name evidence="1" type="ORF">GLW04_07820</name>
</gene>
<dbReference type="Proteomes" id="UP000460949">
    <property type="component" value="Unassembled WGS sequence"/>
</dbReference>
<dbReference type="EMBL" id="WMET01000001">
    <property type="protein sequence ID" value="MYL19789.1"/>
    <property type="molecule type" value="Genomic_DNA"/>
</dbReference>
<reference evidence="1 2" key="1">
    <citation type="submission" date="2019-11" db="EMBL/GenBank/DDBJ databases">
        <title>Genome sequences of 17 halophilic strains isolated from different environments.</title>
        <authorList>
            <person name="Furrow R.E."/>
        </authorList>
    </citation>
    <scope>NUCLEOTIDE SEQUENCE [LARGE SCALE GENOMIC DNA]</scope>
    <source>
        <strain evidence="1 2">22511_23_Filter</strain>
    </source>
</reference>